<feature type="compositionally biased region" description="Basic and acidic residues" evidence="1">
    <location>
        <begin position="60"/>
        <end position="72"/>
    </location>
</feature>
<protein>
    <submittedName>
        <fullName evidence="2">Uncharacterized protein</fullName>
    </submittedName>
</protein>
<evidence type="ECO:0000256" key="1">
    <source>
        <dbReference type="SAM" id="MobiDB-lite"/>
    </source>
</evidence>
<feature type="compositionally biased region" description="Low complexity" evidence="1">
    <location>
        <begin position="33"/>
        <end position="48"/>
    </location>
</feature>
<proteinExistence type="predicted"/>
<feature type="compositionally biased region" description="Basic and acidic residues" evidence="1">
    <location>
        <begin position="100"/>
        <end position="110"/>
    </location>
</feature>
<gene>
    <name evidence="2" type="ORF">PF002_g4443</name>
</gene>
<organism evidence="2 3">
    <name type="scientific">Phytophthora fragariae</name>
    <dbReference type="NCBI Taxonomy" id="53985"/>
    <lineage>
        <taxon>Eukaryota</taxon>
        <taxon>Sar</taxon>
        <taxon>Stramenopiles</taxon>
        <taxon>Oomycota</taxon>
        <taxon>Peronosporomycetes</taxon>
        <taxon>Peronosporales</taxon>
        <taxon>Peronosporaceae</taxon>
        <taxon>Phytophthora</taxon>
    </lineage>
</organism>
<name>A0A6A4ABG8_9STRA</name>
<evidence type="ECO:0000313" key="2">
    <source>
        <dbReference type="EMBL" id="KAE9251099.1"/>
    </source>
</evidence>
<dbReference type="EMBL" id="QXGD01000138">
    <property type="protein sequence ID" value="KAE9251099.1"/>
    <property type="molecule type" value="Genomic_DNA"/>
</dbReference>
<accession>A0A6A4ABG8</accession>
<dbReference type="AlphaFoldDB" id="A0A6A4ABG8"/>
<evidence type="ECO:0000313" key="3">
    <source>
        <dbReference type="Proteomes" id="UP000440367"/>
    </source>
</evidence>
<comment type="caution">
    <text evidence="2">The sequence shown here is derived from an EMBL/GenBank/DDBJ whole genome shotgun (WGS) entry which is preliminary data.</text>
</comment>
<sequence>MNPPTANPVLPADAPREDPSTVEALPAVPPAANPSDAADSATTASPPNTHTPGSTPNMPERIRRLIPRHGDGRAPCSRIMGGGTCYGGSAERCAHQQRTHPWDSRLRREL</sequence>
<dbReference type="Proteomes" id="UP000440367">
    <property type="component" value="Unassembled WGS sequence"/>
</dbReference>
<feature type="region of interest" description="Disordered" evidence="1">
    <location>
        <begin position="1"/>
        <end position="110"/>
    </location>
</feature>
<reference evidence="2 3" key="1">
    <citation type="submission" date="2018-08" db="EMBL/GenBank/DDBJ databases">
        <title>Genomic investigation of the strawberry pathogen Phytophthora fragariae indicates pathogenicity is determined by transcriptional variation in three key races.</title>
        <authorList>
            <person name="Adams T.M."/>
            <person name="Armitage A.D."/>
            <person name="Sobczyk M.K."/>
            <person name="Bates H.J."/>
            <person name="Dunwell J.M."/>
            <person name="Nellist C.F."/>
            <person name="Harrison R.J."/>
        </authorList>
    </citation>
    <scope>NUCLEOTIDE SEQUENCE [LARGE SCALE GENOMIC DNA]</scope>
    <source>
        <strain evidence="2 3">BC-1</strain>
    </source>
</reference>